<dbReference type="InterPro" id="IPR004089">
    <property type="entry name" value="MCPsignal_dom"/>
</dbReference>
<accession>A0ABW9STR7</accession>
<evidence type="ECO:0000313" key="7">
    <source>
        <dbReference type="Proteomes" id="UP000735592"/>
    </source>
</evidence>
<evidence type="ECO:0000256" key="4">
    <source>
        <dbReference type="SAM" id="Phobius"/>
    </source>
</evidence>
<dbReference type="SUPFAM" id="SSF58104">
    <property type="entry name" value="Methyl-accepting chemotaxis protein (MCP) signaling domain"/>
    <property type="match status" value="1"/>
</dbReference>
<dbReference type="Gene3D" id="1.10.287.950">
    <property type="entry name" value="Methyl-accepting chemotaxis protein"/>
    <property type="match status" value="1"/>
</dbReference>
<dbReference type="InterPro" id="IPR004090">
    <property type="entry name" value="Chemotax_Me-accpt_rcpt"/>
</dbReference>
<keyword evidence="4" id="KW-1133">Transmembrane helix</keyword>
<feature type="domain" description="Methyl-accepting transducer" evidence="5">
    <location>
        <begin position="395"/>
        <end position="624"/>
    </location>
</feature>
<keyword evidence="4" id="KW-0472">Membrane</keyword>
<dbReference type="PRINTS" id="PR00260">
    <property type="entry name" value="CHEMTRNSDUCR"/>
</dbReference>
<dbReference type="PANTHER" id="PTHR43531:SF14">
    <property type="entry name" value="METHYL-ACCEPTING CHEMOTAXIS PROTEIN I-RELATED"/>
    <property type="match status" value="1"/>
</dbReference>
<dbReference type="InterPro" id="IPR051310">
    <property type="entry name" value="MCP_chemotaxis"/>
</dbReference>
<feature type="transmembrane region" description="Helical" evidence="4">
    <location>
        <begin position="317"/>
        <end position="339"/>
    </location>
</feature>
<dbReference type="SMART" id="SM00283">
    <property type="entry name" value="MA"/>
    <property type="match status" value="1"/>
</dbReference>
<dbReference type="PANTHER" id="PTHR43531">
    <property type="entry name" value="PROTEIN ICFG"/>
    <property type="match status" value="1"/>
</dbReference>
<protein>
    <recommendedName>
        <fullName evidence="5">Methyl-accepting transducer domain-containing protein</fullName>
    </recommendedName>
</protein>
<sequence>MLATFFAPGKRLMRQLRMPTKFALIVVALLIPLLMLLFLYVSNANQDIDFALKEQTGIRYHRQVNALMNSSLQHRGQSLLKLLETENPAEMQAAAEQVRTQFASMQKDLEQEDPFRLLPLLKEAQGLWQQALASSYSDTAQITAKYAPLNRALTAVRRSISDGSQLALDPDEDSYYLMLSGTDKMPLITEQLAPLRGLVTYVAARPDQAQATLVRIAGYLALLRNEIDDTRDELLRAGKANPAVLAKIDQAPLAAADAYLEQISATVVKSVSAVPSRIYADGSKVITANAALTKQILDGLETALEGRVMRLRMMRNTMLVGVVLALSVATYALVSFYLASLSGLNAITRRVERMGDGDLSDSTAASGKDEVTAAINMVRGSVGKLHQIVAGVRVSAESISLAASEIAAGNNDLAQRGARIAGTVQQASSNMDALDQAVAHNLSNAKMADELALSAFNVASSGEQTVSNAVAMMEKITQSSRKIGEITQVIEGIAFQTNILALNAAVEAARAGEQGRGFAVVASEVRSLAQRSSSAAKEIGDLIRTSIGDVDEGARFVNAAGSTMSEIVQSVQRVNAIMDQITLDSNKQAQQINQMAASVREVDASTQENAAMVEEIAAAVMSLEERATFLSDSVQVFQLGSKIPVHTVIKQRLKLARRAGRALDATA</sequence>
<proteinExistence type="inferred from homology"/>
<organism evidence="6 7">
    <name type="scientific">Pseudoduganella danionis</name>
    <dbReference type="NCBI Taxonomy" id="1890295"/>
    <lineage>
        <taxon>Bacteria</taxon>
        <taxon>Pseudomonadati</taxon>
        <taxon>Pseudomonadota</taxon>
        <taxon>Betaproteobacteria</taxon>
        <taxon>Burkholderiales</taxon>
        <taxon>Oxalobacteraceae</taxon>
        <taxon>Telluria group</taxon>
        <taxon>Pseudoduganella</taxon>
    </lineage>
</organism>
<dbReference type="Proteomes" id="UP000735592">
    <property type="component" value="Unassembled WGS sequence"/>
</dbReference>
<evidence type="ECO:0000259" key="5">
    <source>
        <dbReference type="PROSITE" id="PS50111"/>
    </source>
</evidence>
<keyword evidence="1" id="KW-0488">Methylation</keyword>
<keyword evidence="7" id="KW-1185">Reference proteome</keyword>
<dbReference type="CDD" id="cd11386">
    <property type="entry name" value="MCP_signal"/>
    <property type="match status" value="1"/>
</dbReference>
<gene>
    <name evidence="6" type="ORF">GM655_19545</name>
</gene>
<reference evidence="6 7" key="1">
    <citation type="submission" date="2019-11" db="EMBL/GenBank/DDBJ databases">
        <title>Type strains purchased from KCTC, JCM and DSMZ.</title>
        <authorList>
            <person name="Lu H."/>
        </authorList>
    </citation>
    <scope>NUCLEOTIDE SEQUENCE [LARGE SCALE GENOMIC DNA]</scope>
    <source>
        <strain evidence="6 7">DSM 103461</strain>
    </source>
</reference>
<evidence type="ECO:0000313" key="6">
    <source>
        <dbReference type="EMBL" id="MTW35001.1"/>
    </source>
</evidence>
<comment type="similarity">
    <text evidence="2">Belongs to the methyl-accepting chemotaxis (MCP) protein family.</text>
</comment>
<dbReference type="RefSeq" id="WP_155436336.1">
    <property type="nucleotide sequence ID" value="NZ_JBHLXK010000002.1"/>
</dbReference>
<keyword evidence="4" id="KW-0812">Transmembrane</keyword>
<feature type="transmembrane region" description="Helical" evidence="4">
    <location>
        <begin position="22"/>
        <end position="41"/>
    </location>
</feature>
<comment type="caution">
    <text evidence="6">The sequence shown here is derived from an EMBL/GenBank/DDBJ whole genome shotgun (WGS) entry which is preliminary data.</text>
</comment>
<evidence type="ECO:0000256" key="1">
    <source>
        <dbReference type="ARBA" id="ARBA00022481"/>
    </source>
</evidence>
<dbReference type="Pfam" id="PF00015">
    <property type="entry name" value="MCPsignal"/>
    <property type="match status" value="1"/>
</dbReference>
<dbReference type="EMBL" id="WNKW01000006">
    <property type="protein sequence ID" value="MTW35001.1"/>
    <property type="molecule type" value="Genomic_DNA"/>
</dbReference>
<evidence type="ECO:0000256" key="3">
    <source>
        <dbReference type="PROSITE-ProRule" id="PRU00284"/>
    </source>
</evidence>
<keyword evidence="3" id="KW-0807">Transducer</keyword>
<name>A0ABW9STR7_9BURK</name>
<evidence type="ECO:0000256" key="2">
    <source>
        <dbReference type="ARBA" id="ARBA00029447"/>
    </source>
</evidence>
<dbReference type="PROSITE" id="PS50111">
    <property type="entry name" value="CHEMOTAXIS_TRANSDUC_2"/>
    <property type="match status" value="1"/>
</dbReference>